<gene>
    <name evidence="3" type="ORF">Acr_06g0007220</name>
</gene>
<dbReference type="InterPro" id="IPR000477">
    <property type="entry name" value="RT_dom"/>
</dbReference>
<comment type="caution">
    <text evidence="3">The sequence shown here is derived from an EMBL/GenBank/DDBJ whole genome shotgun (WGS) entry which is preliminary data.</text>
</comment>
<name>A0A7J0ER21_9ERIC</name>
<proteinExistence type="predicted"/>
<sequence length="864" mass="100356">MCKKFGKNIGMQGVISQIWGYKQVPTRDRRGEWSSFKKGNGRGQNQQRDGRPSNARKQIEQSRSRAQEWRKKGIQTTQKENKQSSTLWIKKQLPIKVKELGNGWLYRSAIAKLSSARSVVRIQDQLRSLGHAHVMVRHMGGDMVVLTFKDTEERDTMFNEGRMAWLTEWFEELHKWEDTKSNPCSLGKVLISTTTMDPINKVVELENNGSLTQIRVMEEQLVVNTALRTECAYPGCQVKTVEALETSTLHKSLVLIKLDDRDWGPKPFKFFNVWLSNPNCVKLMEEAWESNTDQGWAAFRIHKKLKSMKASLKVWAQKEFRGIHSKLEEVERDLHELDIKFEQGAIFVSEKSKRKELKVEMWKLNRLVDRIWWQKSSLKWQLQGDKNSKFFHYMVSSRQRRNNINTILVNEEQIEDPKLIKKATFNHFKSLYEEEMVTRPFFIENQGNSISEELAGQLVGAFTENEVWCCIKSCDGNKATGPDGFNMQRIKKGWGFMKKDILDFMGEFHNNCIRQGDPMSPYLFIIAAEGLNWLLKNAELLGSFSGLKMRIDGPMVTHLQFTDDTLIFCQPNLAEVVSIKNVLRRFEHISGLKIKYQKSVMSGVGMEATEMQPLAEALNCQIQMLPIKYLGLPLGANPKLKSTWKPVVDKIKFRLSSWKSPLGVGLYLSRFSIFKMPEGVIKRIDSIQSRFLWGGSNLKRKIHLVAWSKLHQSKICGGLGIRDIKLLNEALLLKWWWRFGMDKSSLWRKVYIRQLAMFKAFIENAKLRVGDGSTIKFWKDIWLGNLPLLSQYTTLYRITINKSEFLSDVYIRFEETQRWDFLFRRPLLVREVEALDDLNELMVISGVEINLDRHDQLIWQGCPS</sequence>
<accession>A0A7J0ER21</accession>
<dbReference type="OrthoDB" id="1741243at2759"/>
<protein>
    <recommendedName>
        <fullName evidence="2">Reverse transcriptase domain-containing protein</fullName>
    </recommendedName>
</protein>
<reference evidence="3 4" key="1">
    <citation type="submission" date="2019-07" db="EMBL/GenBank/DDBJ databases">
        <title>De Novo Assembly of kiwifruit Actinidia rufa.</title>
        <authorList>
            <person name="Sugita-Konishi S."/>
            <person name="Sato K."/>
            <person name="Mori E."/>
            <person name="Abe Y."/>
            <person name="Kisaki G."/>
            <person name="Hamano K."/>
            <person name="Suezawa K."/>
            <person name="Otani M."/>
            <person name="Fukuda T."/>
            <person name="Manabe T."/>
            <person name="Gomi K."/>
            <person name="Tabuchi M."/>
            <person name="Akimitsu K."/>
            <person name="Kataoka I."/>
        </authorList>
    </citation>
    <scope>NUCLEOTIDE SEQUENCE [LARGE SCALE GENOMIC DNA]</scope>
    <source>
        <strain evidence="4">cv. Fuchu</strain>
    </source>
</reference>
<keyword evidence="4" id="KW-1185">Reference proteome</keyword>
<dbReference type="PANTHER" id="PTHR33116">
    <property type="entry name" value="REVERSE TRANSCRIPTASE ZINC-BINDING DOMAIN-CONTAINING PROTEIN-RELATED-RELATED"/>
    <property type="match status" value="1"/>
</dbReference>
<feature type="compositionally biased region" description="Polar residues" evidence="1">
    <location>
        <begin position="74"/>
        <end position="83"/>
    </location>
</feature>
<dbReference type="AlphaFoldDB" id="A0A7J0ER21"/>
<evidence type="ECO:0000313" key="4">
    <source>
        <dbReference type="Proteomes" id="UP000585474"/>
    </source>
</evidence>
<evidence type="ECO:0000256" key="1">
    <source>
        <dbReference type="SAM" id="MobiDB-lite"/>
    </source>
</evidence>
<organism evidence="3 4">
    <name type="scientific">Actinidia rufa</name>
    <dbReference type="NCBI Taxonomy" id="165716"/>
    <lineage>
        <taxon>Eukaryota</taxon>
        <taxon>Viridiplantae</taxon>
        <taxon>Streptophyta</taxon>
        <taxon>Embryophyta</taxon>
        <taxon>Tracheophyta</taxon>
        <taxon>Spermatophyta</taxon>
        <taxon>Magnoliopsida</taxon>
        <taxon>eudicotyledons</taxon>
        <taxon>Gunneridae</taxon>
        <taxon>Pentapetalae</taxon>
        <taxon>asterids</taxon>
        <taxon>Ericales</taxon>
        <taxon>Actinidiaceae</taxon>
        <taxon>Actinidia</taxon>
    </lineage>
</organism>
<dbReference type="PANTHER" id="PTHR33116:SF78">
    <property type="entry name" value="OS12G0587133 PROTEIN"/>
    <property type="match status" value="1"/>
</dbReference>
<dbReference type="Pfam" id="PF00078">
    <property type="entry name" value="RVT_1"/>
    <property type="match status" value="1"/>
</dbReference>
<feature type="domain" description="Reverse transcriptase" evidence="2">
    <location>
        <begin position="507"/>
        <end position="633"/>
    </location>
</feature>
<feature type="compositionally biased region" description="Basic and acidic residues" evidence="1">
    <location>
        <begin position="57"/>
        <end position="71"/>
    </location>
</feature>
<feature type="region of interest" description="Disordered" evidence="1">
    <location>
        <begin position="30"/>
        <end position="83"/>
    </location>
</feature>
<dbReference type="EMBL" id="BJWL01000006">
    <property type="protein sequence ID" value="GFY88782.1"/>
    <property type="molecule type" value="Genomic_DNA"/>
</dbReference>
<evidence type="ECO:0000313" key="3">
    <source>
        <dbReference type="EMBL" id="GFY88782.1"/>
    </source>
</evidence>
<dbReference type="Proteomes" id="UP000585474">
    <property type="component" value="Unassembled WGS sequence"/>
</dbReference>
<evidence type="ECO:0000259" key="2">
    <source>
        <dbReference type="Pfam" id="PF00078"/>
    </source>
</evidence>